<feature type="chain" id="PRO_5037390692" evidence="1">
    <location>
        <begin position="27"/>
        <end position="133"/>
    </location>
</feature>
<dbReference type="PROSITE" id="PS51318">
    <property type="entry name" value="TAT"/>
    <property type="match status" value="1"/>
</dbReference>
<accession>A0A933NZ77</accession>
<comment type="caution">
    <text evidence="2">The sequence shown here is derived from an EMBL/GenBank/DDBJ whole genome shotgun (WGS) entry which is preliminary data.</text>
</comment>
<evidence type="ECO:0000313" key="2">
    <source>
        <dbReference type="EMBL" id="MBI4922791.1"/>
    </source>
</evidence>
<dbReference type="EMBL" id="JACRAF010000038">
    <property type="protein sequence ID" value="MBI4922791.1"/>
    <property type="molecule type" value="Genomic_DNA"/>
</dbReference>
<name>A0A933NZ77_9HYPH</name>
<sequence>MLSRRSLLAGLAAGLVAVAAPAVAWAATWVVLGSRTVNLLYDHDTIRVGAGAGLYTDIRIVVTGNTVFLHDLHITFSNGTSYDVPIRFLFLPGTASRVINLPGAARHIRRVEMTYNKLLGGGTAVVTLQGRKL</sequence>
<feature type="signal peptide" evidence="1">
    <location>
        <begin position="1"/>
        <end position="26"/>
    </location>
</feature>
<organism evidence="2 3">
    <name type="scientific">Devosia nanyangense</name>
    <dbReference type="NCBI Taxonomy" id="1228055"/>
    <lineage>
        <taxon>Bacteria</taxon>
        <taxon>Pseudomonadati</taxon>
        <taxon>Pseudomonadota</taxon>
        <taxon>Alphaproteobacteria</taxon>
        <taxon>Hyphomicrobiales</taxon>
        <taxon>Devosiaceae</taxon>
        <taxon>Devosia</taxon>
    </lineage>
</organism>
<keyword evidence="1" id="KW-0732">Signal</keyword>
<dbReference type="Proteomes" id="UP000782610">
    <property type="component" value="Unassembled WGS sequence"/>
</dbReference>
<dbReference type="InterPro" id="IPR006311">
    <property type="entry name" value="TAT_signal"/>
</dbReference>
<evidence type="ECO:0000256" key="1">
    <source>
        <dbReference type="SAM" id="SignalP"/>
    </source>
</evidence>
<gene>
    <name evidence="2" type="ORF">HY834_13675</name>
</gene>
<evidence type="ECO:0000313" key="3">
    <source>
        <dbReference type="Proteomes" id="UP000782610"/>
    </source>
</evidence>
<protein>
    <submittedName>
        <fullName evidence="2">Uncharacterized protein</fullName>
    </submittedName>
</protein>
<dbReference type="AlphaFoldDB" id="A0A933NZ77"/>
<proteinExistence type="predicted"/>
<reference evidence="2" key="1">
    <citation type="submission" date="2020-07" db="EMBL/GenBank/DDBJ databases">
        <title>Huge and variable diversity of episymbiotic CPR bacteria and DPANN archaea in groundwater ecosystems.</title>
        <authorList>
            <person name="He C.Y."/>
            <person name="Keren R."/>
            <person name="Whittaker M."/>
            <person name="Farag I.F."/>
            <person name="Doudna J."/>
            <person name="Cate J.H.D."/>
            <person name="Banfield J.F."/>
        </authorList>
    </citation>
    <scope>NUCLEOTIDE SEQUENCE</scope>
    <source>
        <strain evidence="2">NC_groundwater_1586_Pr3_B-0.1um_66_15</strain>
    </source>
</reference>